<keyword evidence="3" id="KW-1185">Reference proteome</keyword>
<protein>
    <submittedName>
        <fullName evidence="2">Uncharacterized protein</fullName>
    </submittedName>
</protein>
<accession>A0ABP0UDH3</accession>
<proteinExistence type="predicted"/>
<evidence type="ECO:0000313" key="3">
    <source>
        <dbReference type="Proteomes" id="UP001497512"/>
    </source>
</evidence>
<feature type="compositionally biased region" description="Basic and acidic residues" evidence="1">
    <location>
        <begin position="158"/>
        <end position="177"/>
    </location>
</feature>
<gene>
    <name evidence="2" type="ORF">CSSPTR1EN2_LOCUS14039</name>
</gene>
<evidence type="ECO:0000256" key="1">
    <source>
        <dbReference type="SAM" id="MobiDB-lite"/>
    </source>
</evidence>
<sequence>MPPSYQQHSCCCLPPFCRCRLLFFFAAPTKVFLVTRVWSLRVLSEKRLSFWPEQGEHVSVKTQGERVSVKKKKEAGETCVQVKGFFNGDVERDLRILVNAVWFLCLLSCLAVEEEESCRVCCVCRISKSSISERLSAEASVDTCGRSVRASAVSELDPESRRRLPREKSPRIDEDRAQVGPGTSIVNDDLRKKRFQREAEDLMFSVS</sequence>
<organism evidence="2 3">
    <name type="scientific">Sphagnum troendelagicum</name>
    <dbReference type="NCBI Taxonomy" id="128251"/>
    <lineage>
        <taxon>Eukaryota</taxon>
        <taxon>Viridiplantae</taxon>
        <taxon>Streptophyta</taxon>
        <taxon>Embryophyta</taxon>
        <taxon>Bryophyta</taxon>
        <taxon>Sphagnophytina</taxon>
        <taxon>Sphagnopsida</taxon>
        <taxon>Sphagnales</taxon>
        <taxon>Sphagnaceae</taxon>
        <taxon>Sphagnum</taxon>
    </lineage>
</organism>
<evidence type="ECO:0000313" key="2">
    <source>
        <dbReference type="EMBL" id="CAK9218547.1"/>
    </source>
</evidence>
<feature type="region of interest" description="Disordered" evidence="1">
    <location>
        <begin position="158"/>
        <end position="185"/>
    </location>
</feature>
<name>A0ABP0UDH3_9BRYO</name>
<dbReference type="Proteomes" id="UP001497512">
    <property type="component" value="Chromosome 3"/>
</dbReference>
<reference evidence="2" key="1">
    <citation type="submission" date="2024-02" db="EMBL/GenBank/DDBJ databases">
        <authorList>
            <consortium name="ELIXIR-Norway"/>
            <consortium name="Elixir Norway"/>
        </authorList>
    </citation>
    <scope>NUCLEOTIDE SEQUENCE</scope>
</reference>
<dbReference type="EMBL" id="OZ019895">
    <property type="protein sequence ID" value="CAK9218547.1"/>
    <property type="molecule type" value="Genomic_DNA"/>
</dbReference>